<evidence type="ECO:0000313" key="2">
    <source>
        <dbReference type="EMBL" id="CAF2144109.1"/>
    </source>
</evidence>
<protein>
    <recommendedName>
        <fullName evidence="1">F-box domain-containing protein</fullName>
    </recommendedName>
</protein>
<dbReference type="AlphaFoldDB" id="A0A816X908"/>
<proteinExistence type="predicted"/>
<comment type="caution">
    <text evidence="2">The sequence shown here is derived from an EMBL/GenBank/DDBJ whole genome shotgun (WGS) entry which is preliminary data.</text>
</comment>
<reference evidence="2" key="1">
    <citation type="submission" date="2021-02" db="EMBL/GenBank/DDBJ databases">
        <authorList>
            <person name="Nowell W R."/>
        </authorList>
    </citation>
    <scope>NUCLEOTIDE SEQUENCE</scope>
</reference>
<dbReference type="Proteomes" id="UP000663856">
    <property type="component" value="Unassembled WGS sequence"/>
</dbReference>
<dbReference type="PROSITE" id="PS50181">
    <property type="entry name" value="FBOX"/>
    <property type="match status" value="1"/>
</dbReference>
<dbReference type="EMBL" id="CAJNRF010012738">
    <property type="protein sequence ID" value="CAF2144109.1"/>
    <property type="molecule type" value="Genomic_DNA"/>
</dbReference>
<accession>A0A816X908</accession>
<sequence length="568" mass="66468">MQKKNKSRKNLLTIDMRIPKRFKRETTLLENLPNELFLETFGYLNGVDVVYAFSQLNRRLEDLLNNYVTNFDFKSVSRAKFTYITQRHDIHRWRSLHMSDDDHTPGQIKCFSQLFPPNEYINRLECLSVLHMKPNYAQEFLLQIRSLNNLVSLSIGEVCGLNIQSLELSSLKRLILTSCKHTNWIQNFQTLEHLQYTIDYNCYHTHSLILPRTLQHFKVFYAERQDGDDLRKLLKQLPQLTRLTLYDRGEGSPIPDGRIWEELIVSSLPLLKTFQFFFPFSQYVHLSSDINRILASFSTPFYLSEKHWFVRYDRSSCDSYTGTVYSLPFAFSSMAINMHSFDMSATTLPFNDSDKTETYYYSKINTIVLHEKCKEPHAGIFSSNIVHLILNVNLPSWIDLLTNLRCLQVGWNVRMAPTEFSHLLQNASNLRSLTISIFSLRIVTDKFSNETVCNELSRKIESLTIADSVRGYTRRSVSVRVLTSLVRIFSMNCQHLTIALMSHPNTVHPILRRMKNLRSLHITWNVQRRNFSTPISQLFQEQSTDPKAIDFIDTYDGNQLFVWFGNRI</sequence>
<organism evidence="2 3">
    <name type="scientific">Rotaria magnacalcarata</name>
    <dbReference type="NCBI Taxonomy" id="392030"/>
    <lineage>
        <taxon>Eukaryota</taxon>
        <taxon>Metazoa</taxon>
        <taxon>Spiralia</taxon>
        <taxon>Gnathifera</taxon>
        <taxon>Rotifera</taxon>
        <taxon>Eurotatoria</taxon>
        <taxon>Bdelloidea</taxon>
        <taxon>Philodinida</taxon>
        <taxon>Philodinidae</taxon>
        <taxon>Rotaria</taxon>
    </lineage>
</organism>
<dbReference type="InterPro" id="IPR032675">
    <property type="entry name" value="LRR_dom_sf"/>
</dbReference>
<dbReference type="Gene3D" id="3.80.10.10">
    <property type="entry name" value="Ribonuclease Inhibitor"/>
    <property type="match status" value="1"/>
</dbReference>
<evidence type="ECO:0000259" key="1">
    <source>
        <dbReference type="PROSITE" id="PS50181"/>
    </source>
</evidence>
<evidence type="ECO:0000313" key="3">
    <source>
        <dbReference type="Proteomes" id="UP000663856"/>
    </source>
</evidence>
<name>A0A816X908_9BILA</name>
<feature type="domain" description="F-box" evidence="1">
    <location>
        <begin position="26"/>
        <end position="76"/>
    </location>
</feature>
<dbReference type="InterPro" id="IPR001810">
    <property type="entry name" value="F-box_dom"/>
</dbReference>
<gene>
    <name evidence="2" type="ORF">WKI299_LOCUS28965</name>
</gene>
<dbReference type="SUPFAM" id="SSF52058">
    <property type="entry name" value="L domain-like"/>
    <property type="match status" value="1"/>
</dbReference>